<dbReference type="AlphaFoldDB" id="G7CF91"/>
<keyword evidence="2" id="KW-1185">Reference proteome</keyword>
<comment type="caution">
    <text evidence="1">The sequence shown here is derived from an EMBL/GenBank/DDBJ whole genome shotgun (WGS) entry which is preliminary data.</text>
</comment>
<protein>
    <submittedName>
        <fullName evidence="1">Uncharacterized protein</fullName>
    </submittedName>
</protein>
<proteinExistence type="predicted"/>
<evidence type="ECO:0000313" key="1">
    <source>
        <dbReference type="EMBL" id="EHI13170.1"/>
    </source>
</evidence>
<evidence type="ECO:0000313" key="2">
    <source>
        <dbReference type="Proteomes" id="UP000004915"/>
    </source>
</evidence>
<dbReference type="RefSeq" id="WP_003925157.1">
    <property type="nucleotide sequence ID" value="NZ_AGVE01000042.1"/>
</dbReference>
<name>G7CF91_MYCT3</name>
<gene>
    <name evidence="1" type="ORF">KEK_08312</name>
</gene>
<dbReference type="PATRIC" id="fig|1078020.3.peg.1634"/>
<sequence length="50" mass="5617">MSDENRCPDETVGHCNHHDDHAWVHDCTHTPGHVGPHECDCGHTWTTADD</sequence>
<dbReference type="Proteomes" id="UP000004915">
    <property type="component" value="Unassembled WGS sequence"/>
</dbReference>
<organism evidence="1 2">
    <name type="scientific">Mycolicibacterium thermoresistibile (strain ATCC 19527 / DSM 44167 / CIP 105390 / JCM 6362 / NCTC 10409 / 316)</name>
    <name type="common">Mycobacterium thermoresistibile</name>
    <dbReference type="NCBI Taxonomy" id="1078020"/>
    <lineage>
        <taxon>Bacteria</taxon>
        <taxon>Bacillati</taxon>
        <taxon>Actinomycetota</taxon>
        <taxon>Actinomycetes</taxon>
        <taxon>Mycobacteriales</taxon>
        <taxon>Mycobacteriaceae</taxon>
        <taxon>Mycolicibacterium</taxon>
    </lineage>
</organism>
<reference evidence="1 2" key="1">
    <citation type="submission" date="2011-11" db="EMBL/GenBank/DDBJ databases">
        <authorList>
            <consortium name="Tuberculosis Structural Genomics Consortium"/>
            <person name="Ioerger T.R."/>
        </authorList>
    </citation>
    <scope>NUCLEOTIDE SEQUENCE [LARGE SCALE GENOMIC DNA]</scope>
    <source>
        <strain evidence="2">ATCC 19527 / DSM 44167 / CIP 105390 / JCM 6362 / NCTC 10409 / 316</strain>
    </source>
</reference>
<dbReference type="EMBL" id="AGVE01000042">
    <property type="protein sequence ID" value="EHI13170.1"/>
    <property type="molecule type" value="Genomic_DNA"/>
</dbReference>
<accession>G7CF91</accession>